<evidence type="ECO:0000313" key="1">
    <source>
        <dbReference type="EMBL" id="WEU39813.1"/>
    </source>
</evidence>
<reference evidence="1" key="2">
    <citation type="journal article" date="2022" name="Nat. Microbiol.">
        <title>A closed Candidatus Odinarchaeum chromosome exposes Asgard archaeal viruses.</title>
        <authorList>
            <person name="Tamarit D."/>
            <person name="Caceres E.F."/>
            <person name="Krupovic M."/>
            <person name="Nijland R."/>
            <person name="Eme L."/>
            <person name="Robinson N.P."/>
            <person name="Ettema T.J.G."/>
        </authorList>
    </citation>
    <scope>NUCLEOTIDE SEQUENCE</scope>
    <source>
        <strain evidence="1">LCB_4</strain>
    </source>
</reference>
<dbReference type="Proteomes" id="UP000186851">
    <property type="component" value="Chromosome"/>
</dbReference>
<protein>
    <submittedName>
        <fullName evidence="1">Uncharacterized protein</fullName>
    </submittedName>
</protein>
<name>A0AAF0D1F3_ODILC</name>
<dbReference type="KEGG" id="oyw:OdinLCB4_004900"/>
<reference evidence="1" key="1">
    <citation type="journal article" date="2017" name="Nature">
        <title>Asgard archaea illuminate the origin of eukaryotic cellular complexity.</title>
        <authorList>
            <person name="Zaremba-Niedzwiedzka K."/>
            <person name="Caceres E.F."/>
            <person name="Saw J.H."/>
            <person name="Backstrom D."/>
            <person name="Juzokaite L."/>
            <person name="Vancaester E."/>
            <person name="Seitz K.W."/>
            <person name="Anantharaman K."/>
            <person name="Starnawski P."/>
            <person name="Kjeldsen K.U."/>
            <person name="Scott M.B."/>
            <person name="Nunoura T."/>
            <person name="Banfield J.F."/>
            <person name="Schramm A."/>
            <person name="Baker B.J."/>
            <person name="Spang A."/>
            <person name="Ettema T.J.G."/>
        </authorList>
    </citation>
    <scope>NUCLEOTIDE SEQUENCE</scope>
    <source>
        <strain evidence="1">LCB_4</strain>
    </source>
</reference>
<proteinExistence type="predicted"/>
<dbReference type="EMBL" id="CP091871">
    <property type="protein sequence ID" value="WEU39813.1"/>
    <property type="molecule type" value="Genomic_DNA"/>
</dbReference>
<gene>
    <name evidence="1" type="ORF">OdinLCB4_004900</name>
</gene>
<sequence>MSNTEFELNNQINTLIQEFFKAVTINQANTALSRIKELLNTLKNYYVNQNRLDLAELTENRLLVWDAYQLYIDAKNYLIQARISDQRGQFTVGFSRSGLTVQSRISRYVISPKDVLNRIKLSNEFLKLIRDLREVPSKTYQAIKKTYALVNRVSGEETKSLIIRFLRNWTKLLLQWKIELLALGVITVILKGDPAEFKKLVEKHRELIAQLDALNQGQKYQKIMILDDATYQEIKNNLQSKYYDLTQRKGGLLGGGTRDILLFLNDAEKIQDITIPAFVFEIDFKELFPKELEANNPDSS</sequence>
<organism evidence="1 2">
    <name type="scientific">Odinarchaeota yellowstonii (strain LCB_4)</name>
    <dbReference type="NCBI Taxonomy" id="1841599"/>
    <lineage>
        <taxon>Archaea</taxon>
        <taxon>Promethearchaeati</taxon>
        <taxon>Candidatus Odinarchaeota</taxon>
        <taxon>Candidatus Odinarchaeia</taxon>
        <taxon>Candidatus Odinarchaeales</taxon>
        <taxon>Candidatus Odinarchaeaceae</taxon>
        <taxon>Candidatus Odinarchaeum</taxon>
    </lineage>
</organism>
<evidence type="ECO:0000313" key="2">
    <source>
        <dbReference type="Proteomes" id="UP000186851"/>
    </source>
</evidence>
<dbReference type="AlphaFoldDB" id="A0AAF0D1F3"/>
<accession>A0AAF0D1F3</accession>